<sequence>MFSATPALAIRTSSAQCALWFILASFPLSNDLRMNDLLRSFVRALANAFHPRMLWLTFMPFAVATVAWGAVLWFFWQTLTGAARNWLDSWAFTSAMYRLFDSVGFSSLHAVIAPFFIVIMAIPLIVVTILLLIATLSMPSVIKLLTRRQYASLDMRRGGSWYGSLGHSVVTTVVCLVLLVVTLPLWLIPPFFAIIPPVLWGWLTYRVMTYDALAMHASADERRTIVRRSRWPLFGIGVVSGLLGSLPTMLWAWSVWLLPLFPIVAAATIWIYAFILVFSALWFAHYCLHALERLRIETATAPALSGHGAAAELHTPANY</sequence>
<evidence type="ECO:0000313" key="6">
    <source>
        <dbReference type="EMBL" id="OTP69848.1"/>
    </source>
</evidence>
<feature type="transmembrane region" description="Helical" evidence="5">
    <location>
        <begin position="187"/>
        <end position="205"/>
    </location>
</feature>
<evidence type="ECO:0000256" key="5">
    <source>
        <dbReference type="SAM" id="Phobius"/>
    </source>
</evidence>
<keyword evidence="2 5" id="KW-0812">Transmembrane</keyword>
<comment type="subcellular location">
    <subcellularLocation>
        <location evidence="1">Membrane</location>
        <topology evidence="1">Multi-pass membrane protein</topology>
    </subcellularLocation>
</comment>
<evidence type="ECO:0000256" key="4">
    <source>
        <dbReference type="ARBA" id="ARBA00023136"/>
    </source>
</evidence>
<reference evidence="6 7" key="1">
    <citation type="submission" date="2017-03" db="EMBL/GenBank/DDBJ databases">
        <title>Genome analysis of strain PAMC 26577.</title>
        <authorList>
            <person name="Oh H.-M."/>
            <person name="Yang J.-A."/>
        </authorList>
    </citation>
    <scope>NUCLEOTIDE SEQUENCE [LARGE SCALE GENOMIC DNA]</scope>
    <source>
        <strain evidence="6 7">PAMC 26577</strain>
    </source>
</reference>
<gene>
    <name evidence="6" type="ORF">PAMC26577_29430</name>
</gene>
<feature type="transmembrane region" description="Helical" evidence="5">
    <location>
        <begin position="111"/>
        <end position="138"/>
    </location>
</feature>
<evidence type="ECO:0000256" key="3">
    <source>
        <dbReference type="ARBA" id="ARBA00022989"/>
    </source>
</evidence>
<evidence type="ECO:0000256" key="2">
    <source>
        <dbReference type="ARBA" id="ARBA00022692"/>
    </source>
</evidence>
<comment type="caution">
    <text evidence="6">The sequence shown here is derived from an EMBL/GenBank/DDBJ whole genome shotgun (WGS) entry which is preliminary data.</text>
</comment>
<keyword evidence="3 5" id="KW-1133">Transmembrane helix</keyword>
<accession>A0A242MFW0</accession>
<keyword evidence="4 5" id="KW-0472">Membrane</keyword>
<feature type="transmembrane region" description="Helical" evidence="5">
    <location>
        <begin position="260"/>
        <end position="284"/>
    </location>
</feature>
<dbReference type="EMBL" id="NBTZ01000112">
    <property type="protein sequence ID" value="OTP69848.1"/>
    <property type="molecule type" value="Genomic_DNA"/>
</dbReference>
<dbReference type="AlphaFoldDB" id="A0A242MFW0"/>
<organism evidence="6 7">
    <name type="scientific">Caballeronia sordidicola</name>
    <name type="common">Burkholderia sordidicola</name>
    <dbReference type="NCBI Taxonomy" id="196367"/>
    <lineage>
        <taxon>Bacteria</taxon>
        <taxon>Pseudomonadati</taxon>
        <taxon>Pseudomonadota</taxon>
        <taxon>Betaproteobacteria</taxon>
        <taxon>Burkholderiales</taxon>
        <taxon>Burkholderiaceae</taxon>
        <taxon>Caballeronia</taxon>
    </lineage>
</organism>
<dbReference type="InterPro" id="IPR059112">
    <property type="entry name" value="CysZ/EI24"/>
</dbReference>
<feature type="transmembrane region" description="Helical" evidence="5">
    <location>
        <begin position="159"/>
        <end position="181"/>
    </location>
</feature>
<evidence type="ECO:0000313" key="7">
    <source>
        <dbReference type="Proteomes" id="UP000195221"/>
    </source>
</evidence>
<feature type="transmembrane region" description="Helical" evidence="5">
    <location>
        <begin position="12"/>
        <end position="32"/>
    </location>
</feature>
<evidence type="ECO:0000256" key="1">
    <source>
        <dbReference type="ARBA" id="ARBA00004141"/>
    </source>
</evidence>
<proteinExistence type="predicted"/>
<dbReference type="Proteomes" id="UP000195221">
    <property type="component" value="Unassembled WGS sequence"/>
</dbReference>
<protein>
    <submittedName>
        <fullName evidence="6">Putative transmembrane protein</fullName>
    </submittedName>
</protein>
<name>A0A242MFW0_CABSO</name>
<dbReference type="Pfam" id="PF07264">
    <property type="entry name" value="EI24"/>
    <property type="match status" value="1"/>
</dbReference>
<feature type="transmembrane region" description="Helical" evidence="5">
    <location>
        <begin position="231"/>
        <end position="254"/>
    </location>
</feature>
<feature type="transmembrane region" description="Helical" evidence="5">
    <location>
        <begin position="53"/>
        <end position="76"/>
    </location>
</feature>